<keyword evidence="2" id="KW-1185">Reference proteome</keyword>
<gene>
    <name evidence="1" type="ORF">EOD42_22200</name>
</gene>
<organism evidence="1 2">
    <name type="scientific">Rhodovarius crocodyli</name>
    <dbReference type="NCBI Taxonomy" id="1979269"/>
    <lineage>
        <taxon>Bacteria</taxon>
        <taxon>Pseudomonadati</taxon>
        <taxon>Pseudomonadota</taxon>
        <taxon>Alphaproteobacteria</taxon>
        <taxon>Acetobacterales</taxon>
        <taxon>Roseomonadaceae</taxon>
        <taxon>Rhodovarius</taxon>
    </lineage>
</organism>
<name>A0A437M0X7_9PROT</name>
<evidence type="ECO:0000313" key="2">
    <source>
        <dbReference type="Proteomes" id="UP000282957"/>
    </source>
</evidence>
<comment type="caution">
    <text evidence="1">The sequence shown here is derived from an EMBL/GenBank/DDBJ whole genome shotgun (WGS) entry which is preliminary data.</text>
</comment>
<dbReference type="EMBL" id="SACL01000011">
    <property type="protein sequence ID" value="RVT91369.1"/>
    <property type="molecule type" value="Genomic_DNA"/>
</dbReference>
<evidence type="ECO:0000313" key="1">
    <source>
        <dbReference type="EMBL" id="RVT91369.1"/>
    </source>
</evidence>
<sequence length="232" mass="25746">MADHSINMSPDEVMALLDGRKTMVRAIIRIMPRVRAKVGSGNLSSWEHTSLGGVGVFRIVRGERVEVPSLVGIHHPKTATCILAPFQQRDRLWVREPWAVHHSFDGTDAKRLPATPVNYLAGSPELIEAQVRRPDRMPRWASRLTLHVESVRCERLHDTTLGEICAEGLARSIYDFKPVTAGLAAWKAHCIERLGAATWEENPWVAAARVRLVKRNIDAPAPATAPVEADHG</sequence>
<dbReference type="OrthoDB" id="72471at2"/>
<proteinExistence type="predicted"/>
<accession>A0A437M0X7</accession>
<dbReference type="Proteomes" id="UP000282957">
    <property type="component" value="Unassembled WGS sequence"/>
</dbReference>
<dbReference type="RefSeq" id="WP_127789786.1">
    <property type="nucleotide sequence ID" value="NZ_SACL01000011.1"/>
</dbReference>
<protein>
    <submittedName>
        <fullName evidence="1">Uncharacterized protein</fullName>
    </submittedName>
</protein>
<reference evidence="1 2" key="1">
    <citation type="submission" date="2019-01" db="EMBL/GenBank/DDBJ databases">
        <authorList>
            <person name="Chen W.-M."/>
        </authorList>
    </citation>
    <scope>NUCLEOTIDE SEQUENCE [LARGE SCALE GENOMIC DNA]</scope>
    <source>
        <strain evidence="1 2">CCP-6</strain>
    </source>
</reference>
<dbReference type="AlphaFoldDB" id="A0A437M0X7"/>